<feature type="region of interest" description="Disordered" evidence="1">
    <location>
        <begin position="112"/>
        <end position="187"/>
    </location>
</feature>
<organism evidence="2 3">
    <name type="scientific">Streptomyces thermocarboxydovorans</name>
    <dbReference type="NCBI Taxonomy" id="59298"/>
    <lineage>
        <taxon>Bacteria</taxon>
        <taxon>Bacillati</taxon>
        <taxon>Actinomycetota</taxon>
        <taxon>Actinomycetes</taxon>
        <taxon>Kitasatosporales</taxon>
        <taxon>Streptomycetaceae</taxon>
        <taxon>Streptomyces</taxon>
    </lineage>
</organism>
<dbReference type="EMBL" id="BAAAGU010000003">
    <property type="protein sequence ID" value="GAA0632060.1"/>
    <property type="molecule type" value="Genomic_DNA"/>
</dbReference>
<comment type="caution">
    <text evidence="2">The sequence shown here is derived from an EMBL/GenBank/DDBJ whole genome shotgun (WGS) entry which is preliminary data.</text>
</comment>
<name>A0ABP3SBW3_9ACTN</name>
<feature type="compositionally biased region" description="Pro residues" evidence="1">
    <location>
        <begin position="124"/>
        <end position="143"/>
    </location>
</feature>
<proteinExistence type="predicted"/>
<dbReference type="Proteomes" id="UP001500724">
    <property type="component" value="Unassembled WGS sequence"/>
</dbReference>
<sequence>MIYRHLIAPPRAFTRFSHDIIRHPRLSSDAVRLLTWQLSLPEHARESLSRTAERANIGATAFTRAKRQLKDEGFVHERRLQGPGGLWVTQQLVSSVPLSEAEAAKLFAQTPVSPAGTTTERVSPPQPQPQPQPRPTAPAPGPRIPTVGEPTGPVTDGSPTNQDPVGTTSHQPPRPPAQQPAQEPALEPALDDEAATPHLETARALVDAFPSLSPDLLHIPRAMRSELTRLTARWLAAGHGPADIRTHLLRGLPDDGTPVRRPGGFLRHLLGEVPPPLVPPRAALTGGTTPPQPGTAPGSDPAPGSVPRLSPRLAGARECAGDHVQPLLFRPVGDETHCPRCRAVSS</sequence>
<keyword evidence="3" id="KW-1185">Reference proteome</keyword>
<protein>
    <submittedName>
        <fullName evidence="2">Uncharacterized protein</fullName>
    </submittedName>
</protein>
<feature type="compositionally biased region" description="Polar residues" evidence="1">
    <location>
        <begin position="112"/>
        <end position="121"/>
    </location>
</feature>
<gene>
    <name evidence="2" type="ORF">GCM10009535_04630</name>
</gene>
<accession>A0ABP3SBW3</accession>
<feature type="region of interest" description="Disordered" evidence="1">
    <location>
        <begin position="277"/>
        <end position="313"/>
    </location>
</feature>
<evidence type="ECO:0000313" key="3">
    <source>
        <dbReference type="Proteomes" id="UP001500724"/>
    </source>
</evidence>
<feature type="compositionally biased region" description="Polar residues" evidence="1">
    <location>
        <begin position="157"/>
        <end position="170"/>
    </location>
</feature>
<evidence type="ECO:0000256" key="1">
    <source>
        <dbReference type="SAM" id="MobiDB-lite"/>
    </source>
</evidence>
<feature type="compositionally biased region" description="Low complexity" evidence="1">
    <location>
        <begin position="280"/>
        <end position="289"/>
    </location>
</feature>
<evidence type="ECO:0000313" key="2">
    <source>
        <dbReference type="EMBL" id="GAA0632060.1"/>
    </source>
</evidence>
<reference evidence="3" key="1">
    <citation type="journal article" date="2019" name="Int. J. Syst. Evol. Microbiol.">
        <title>The Global Catalogue of Microorganisms (GCM) 10K type strain sequencing project: providing services to taxonomists for standard genome sequencing and annotation.</title>
        <authorList>
            <consortium name="The Broad Institute Genomics Platform"/>
            <consortium name="The Broad Institute Genome Sequencing Center for Infectious Disease"/>
            <person name="Wu L."/>
            <person name="Ma J."/>
        </authorList>
    </citation>
    <scope>NUCLEOTIDE SEQUENCE [LARGE SCALE GENOMIC DNA]</scope>
    <source>
        <strain evidence="3">JCM 10367</strain>
    </source>
</reference>